<proteinExistence type="predicted"/>
<keyword evidence="4" id="KW-1133">Transmembrane helix</keyword>
<evidence type="ECO:0000259" key="6">
    <source>
        <dbReference type="PROSITE" id="PS50109"/>
    </source>
</evidence>
<dbReference type="PRINTS" id="PR00344">
    <property type="entry name" value="BCTRLSENSOR"/>
</dbReference>
<reference evidence="7 8" key="1">
    <citation type="submission" date="2016-10" db="EMBL/GenBank/DDBJ databases">
        <authorList>
            <person name="de Groot N.N."/>
        </authorList>
    </citation>
    <scope>NUCLEOTIDE SEQUENCE [LARGE SCALE GENOMIC DNA]</scope>
    <source>
        <strain evidence="7 8">DSM 21039</strain>
    </source>
</reference>
<sequence>MLRLAKPVNLAVFLLLLCHNPAFARLDTVHYHLQHFTDENGLPQNSVKFIAADKAGYVWLATENGLVRLESGHYIRNFNKNELDISSSRISFLYSAPGDNELFALTEFHQLIGISCGKATVQQDIAANASADAELIYKEGADTYPVIGLPNLYEKNIRAGRYLIPVKRNSFFLIRKDSIDFIAEHQQQFRVAFHYTSPWSFFSMKGQLYYLNASGEVMVFNGQNVKTVSFTGDILQNPGYRSRRRYLKLYWNFAAEQTFVYLDEHCYVLRRMPDGSLHTRLVVNGFDFVSNRIMSVYYDAAHERAFLGSVTRGLYVFTRQPFNVLSGEQNSDDEVYYAQAELDENQVLTAQGMLFDSAGRSSLFGQIHARSFTDGRYSMVVDSLENVWYKNEQMLYKFNSKGRLQWQWEGPSPINQLYMGKDGRLWIGTKTAGLYRLAPAAPEQAPELVAEQLVNASYLQQETADLLWMGNKRGLYRLHISSRSIDTIKELNGKHIRSLNIPRPGEVWITTYDDGFFLYRQNRLHLFPLDQHKYLQTVHCLVEDDKGYYWITTNKGLFQAARKDLLAYADKQQSYVYYLYYGKDRGFKTNEFNGGCEPCGVKWSNGNISFPSMDGLVYFAPNRISAELPDKELYIEEAVLNGELVPLGDSLVLPNTFQQLKLSVSTPYFGDAANLQLSYALVEASQKDSAVWLPLGNDHTLSFSTLPSGTYQLRIRKINGFGKNNYTEKVLLITVQPAYYETVWFRLLVVLGLVIAFAVYTRLRTYKIKQQNRVLETRVTERTAELQTILASLAASEKKLRRQARTQERLMASITHDIKTPMKYLMMLAGNMSWKDKETLAPEMMTKSARAIYDTSYRMYYLLENLIQYIRTHIKNGTTVPEEVDLHELLEEKIDIFHSIALSRSTSIVNNVPPDLQFQADYQVLGVVIHNLLDNAVKNTVDGVIRLSAVNGNGMVSIIVEDAGTGLPPSLLDWINGYHGLNGNEASPMHSGIGLLIVLELLELVNGKLIAENNQEKGATLKIELPAA</sequence>
<dbReference type="InterPro" id="IPR011110">
    <property type="entry name" value="Reg_prop"/>
</dbReference>
<feature type="transmembrane region" description="Helical" evidence="4">
    <location>
        <begin position="743"/>
        <end position="763"/>
    </location>
</feature>
<dbReference type="CDD" id="cd00082">
    <property type="entry name" value="HisKA"/>
    <property type="match status" value="1"/>
</dbReference>
<dbReference type="PANTHER" id="PTHR43547:SF2">
    <property type="entry name" value="HYBRID SIGNAL TRANSDUCTION HISTIDINE KINASE C"/>
    <property type="match status" value="1"/>
</dbReference>
<dbReference type="InterPro" id="IPR015943">
    <property type="entry name" value="WD40/YVTN_repeat-like_dom_sf"/>
</dbReference>
<protein>
    <recommendedName>
        <fullName evidence="2">histidine kinase</fullName>
        <ecNumber evidence="2">2.7.13.3</ecNumber>
    </recommendedName>
</protein>
<keyword evidence="5" id="KW-0732">Signal</keyword>
<evidence type="ECO:0000313" key="8">
    <source>
        <dbReference type="Proteomes" id="UP000198984"/>
    </source>
</evidence>
<feature type="chain" id="PRO_5011576773" description="histidine kinase" evidence="5">
    <location>
        <begin position="25"/>
        <end position="1028"/>
    </location>
</feature>
<keyword evidence="8" id="KW-1185">Reference proteome</keyword>
<name>A0A1H8E3W4_9BACT</name>
<dbReference type="OrthoDB" id="8676692at2"/>
<dbReference type="EMBL" id="FOBB01000008">
    <property type="protein sequence ID" value="SEN13804.1"/>
    <property type="molecule type" value="Genomic_DNA"/>
</dbReference>
<keyword evidence="3" id="KW-0597">Phosphoprotein</keyword>
<dbReference type="InterPro" id="IPR005467">
    <property type="entry name" value="His_kinase_dom"/>
</dbReference>
<evidence type="ECO:0000256" key="1">
    <source>
        <dbReference type="ARBA" id="ARBA00000085"/>
    </source>
</evidence>
<dbReference type="InterPro" id="IPR004358">
    <property type="entry name" value="Sig_transdc_His_kin-like_C"/>
</dbReference>
<dbReference type="Pfam" id="PF07494">
    <property type="entry name" value="Reg_prop"/>
    <property type="match status" value="1"/>
</dbReference>
<evidence type="ECO:0000256" key="2">
    <source>
        <dbReference type="ARBA" id="ARBA00012438"/>
    </source>
</evidence>
<keyword evidence="7" id="KW-0418">Kinase</keyword>
<evidence type="ECO:0000256" key="3">
    <source>
        <dbReference type="ARBA" id="ARBA00022553"/>
    </source>
</evidence>
<dbReference type="STRING" id="573321.SAMN04488505_108172"/>
<evidence type="ECO:0000313" key="7">
    <source>
        <dbReference type="EMBL" id="SEN13804.1"/>
    </source>
</evidence>
<feature type="signal peptide" evidence="5">
    <location>
        <begin position="1"/>
        <end position="24"/>
    </location>
</feature>
<dbReference type="AlphaFoldDB" id="A0A1H8E3W4"/>
<accession>A0A1H8E3W4</accession>
<dbReference type="InterPro" id="IPR013783">
    <property type="entry name" value="Ig-like_fold"/>
</dbReference>
<dbReference type="InterPro" id="IPR003661">
    <property type="entry name" value="HisK_dim/P_dom"/>
</dbReference>
<dbReference type="InterPro" id="IPR003594">
    <property type="entry name" value="HATPase_dom"/>
</dbReference>
<comment type="catalytic activity">
    <reaction evidence="1">
        <text>ATP + protein L-histidine = ADP + protein N-phospho-L-histidine.</text>
        <dbReference type="EC" id="2.7.13.3"/>
    </reaction>
</comment>
<evidence type="ECO:0000256" key="5">
    <source>
        <dbReference type="SAM" id="SignalP"/>
    </source>
</evidence>
<dbReference type="GO" id="GO:0000155">
    <property type="term" value="F:phosphorelay sensor kinase activity"/>
    <property type="evidence" value="ECO:0007669"/>
    <property type="project" value="InterPro"/>
</dbReference>
<dbReference type="Gene3D" id="3.30.565.10">
    <property type="entry name" value="Histidine kinase-like ATPase, C-terminal domain"/>
    <property type="match status" value="1"/>
</dbReference>
<dbReference type="Gene3D" id="2.60.40.10">
    <property type="entry name" value="Immunoglobulins"/>
    <property type="match status" value="1"/>
</dbReference>
<dbReference type="PANTHER" id="PTHR43547">
    <property type="entry name" value="TWO-COMPONENT HISTIDINE KINASE"/>
    <property type="match status" value="1"/>
</dbReference>
<dbReference type="SUPFAM" id="SSF47384">
    <property type="entry name" value="Homodimeric domain of signal transducing histidine kinase"/>
    <property type="match status" value="1"/>
</dbReference>
<organism evidence="7 8">
    <name type="scientific">Chitinophaga rupis</name>
    <dbReference type="NCBI Taxonomy" id="573321"/>
    <lineage>
        <taxon>Bacteria</taxon>
        <taxon>Pseudomonadati</taxon>
        <taxon>Bacteroidota</taxon>
        <taxon>Chitinophagia</taxon>
        <taxon>Chitinophagales</taxon>
        <taxon>Chitinophagaceae</taxon>
        <taxon>Chitinophaga</taxon>
    </lineage>
</organism>
<evidence type="ECO:0000256" key="4">
    <source>
        <dbReference type="SAM" id="Phobius"/>
    </source>
</evidence>
<dbReference type="InterPro" id="IPR036097">
    <property type="entry name" value="HisK_dim/P_sf"/>
</dbReference>
<dbReference type="RefSeq" id="WP_089918840.1">
    <property type="nucleotide sequence ID" value="NZ_FOBB01000008.1"/>
</dbReference>
<dbReference type="PROSITE" id="PS50109">
    <property type="entry name" value="HIS_KIN"/>
    <property type="match status" value="1"/>
</dbReference>
<dbReference type="Gene3D" id="1.10.287.130">
    <property type="match status" value="1"/>
</dbReference>
<feature type="domain" description="Histidine kinase" evidence="6">
    <location>
        <begin position="813"/>
        <end position="1028"/>
    </location>
</feature>
<keyword evidence="4" id="KW-0812">Transmembrane</keyword>
<dbReference type="InterPro" id="IPR036890">
    <property type="entry name" value="HATPase_C_sf"/>
</dbReference>
<keyword evidence="7" id="KW-0808">Transferase</keyword>
<dbReference type="SUPFAM" id="SSF63829">
    <property type="entry name" value="Calcium-dependent phosphotriesterase"/>
    <property type="match status" value="1"/>
</dbReference>
<keyword evidence="4" id="KW-0472">Membrane</keyword>
<dbReference type="SUPFAM" id="SSF55874">
    <property type="entry name" value="ATPase domain of HSP90 chaperone/DNA topoisomerase II/histidine kinase"/>
    <property type="match status" value="1"/>
</dbReference>
<dbReference type="Gene3D" id="2.130.10.10">
    <property type="entry name" value="YVTN repeat-like/Quinoprotein amine dehydrogenase"/>
    <property type="match status" value="2"/>
</dbReference>
<gene>
    <name evidence="7" type="ORF">SAMN04488505_108172</name>
</gene>
<dbReference type="EC" id="2.7.13.3" evidence="2"/>
<dbReference type="Proteomes" id="UP000198984">
    <property type="component" value="Unassembled WGS sequence"/>
</dbReference>
<dbReference type="Pfam" id="PF02518">
    <property type="entry name" value="HATPase_c"/>
    <property type="match status" value="1"/>
</dbReference>
<dbReference type="SMART" id="SM00387">
    <property type="entry name" value="HATPase_c"/>
    <property type="match status" value="1"/>
</dbReference>